<comment type="caution">
    <text evidence="1">The sequence shown here is derived from an EMBL/GenBank/DDBJ whole genome shotgun (WGS) entry which is preliminary data.</text>
</comment>
<proteinExistence type="predicted"/>
<dbReference type="PANTHER" id="PTHR33377:SF66">
    <property type="entry name" value="EXPRESSED PROTEIN"/>
    <property type="match status" value="1"/>
</dbReference>
<evidence type="ECO:0000313" key="1">
    <source>
        <dbReference type="EMBL" id="KAG2560253.1"/>
    </source>
</evidence>
<gene>
    <name evidence="1" type="ORF">PVAP13_8KG068651</name>
</gene>
<reference evidence="1" key="1">
    <citation type="submission" date="2020-05" db="EMBL/GenBank/DDBJ databases">
        <title>WGS assembly of Panicum virgatum.</title>
        <authorList>
            <person name="Lovell J.T."/>
            <person name="Jenkins J."/>
            <person name="Shu S."/>
            <person name="Juenger T.E."/>
            <person name="Schmutz J."/>
        </authorList>
    </citation>
    <scope>NUCLEOTIDE SEQUENCE</scope>
    <source>
        <strain evidence="1">AP13</strain>
    </source>
</reference>
<accession>A0A8T0PEF7</accession>
<organism evidence="1 2">
    <name type="scientific">Panicum virgatum</name>
    <name type="common">Blackwell switchgrass</name>
    <dbReference type="NCBI Taxonomy" id="38727"/>
    <lineage>
        <taxon>Eukaryota</taxon>
        <taxon>Viridiplantae</taxon>
        <taxon>Streptophyta</taxon>
        <taxon>Embryophyta</taxon>
        <taxon>Tracheophyta</taxon>
        <taxon>Spermatophyta</taxon>
        <taxon>Magnoliopsida</taxon>
        <taxon>Liliopsida</taxon>
        <taxon>Poales</taxon>
        <taxon>Poaceae</taxon>
        <taxon>PACMAD clade</taxon>
        <taxon>Panicoideae</taxon>
        <taxon>Panicodae</taxon>
        <taxon>Paniceae</taxon>
        <taxon>Panicinae</taxon>
        <taxon>Panicum</taxon>
        <taxon>Panicum sect. Hiantes</taxon>
    </lineage>
</organism>
<dbReference type="Proteomes" id="UP000823388">
    <property type="component" value="Chromosome 8K"/>
</dbReference>
<keyword evidence="2" id="KW-1185">Reference proteome</keyword>
<dbReference type="EMBL" id="CM029051">
    <property type="protein sequence ID" value="KAG2560253.1"/>
    <property type="molecule type" value="Genomic_DNA"/>
</dbReference>
<sequence>MDPDEHPRLASLGMQLATELKGSFLAANILGEMLRSNPNPQFWHAILASVRALVQEHLFSFGVHPEDLLERNTPVDFPSVAFVGAHQGQRCLVYDLREAGPGQDELPLPSSQEVLMGGKVPVEDKFDVLVWKSRILPYRSYIATFEKQKPPCMVGKRNRLLALRGTSA</sequence>
<name>A0A8T0PEF7_PANVG</name>
<dbReference type="AlphaFoldDB" id="A0A8T0PEF7"/>
<protein>
    <submittedName>
        <fullName evidence="1">Uncharacterized protein</fullName>
    </submittedName>
</protein>
<evidence type="ECO:0000313" key="2">
    <source>
        <dbReference type="Proteomes" id="UP000823388"/>
    </source>
</evidence>
<dbReference type="PANTHER" id="PTHR33377">
    <property type="entry name" value="OS10G0134700 PROTEIN-RELATED"/>
    <property type="match status" value="1"/>
</dbReference>